<gene>
    <name evidence="6" type="ORF">TRIHO_23800</name>
</gene>
<reference evidence="6 7" key="1">
    <citation type="submission" date="2015-12" db="EMBL/GenBank/DDBJ databases">
        <title>Genome sequence of the marine Rhodobacteraceae strain O3.65, Candidatus Tritonibacter horizontis.</title>
        <authorList>
            <person name="Poehlein A."/>
            <person name="Giebel H.A."/>
            <person name="Voget S."/>
            <person name="Brinkhoff T."/>
        </authorList>
    </citation>
    <scope>NUCLEOTIDE SEQUENCE [LARGE SCALE GENOMIC DNA]</scope>
    <source>
        <strain evidence="6 7">O3.65</strain>
    </source>
</reference>
<evidence type="ECO:0000256" key="3">
    <source>
        <dbReference type="ARBA" id="ARBA00023136"/>
    </source>
</evidence>
<dbReference type="GO" id="GO:0022857">
    <property type="term" value="F:transmembrane transporter activity"/>
    <property type="evidence" value="ECO:0007669"/>
    <property type="project" value="InterPro"/>
</dbReference>
<organism evidence="6 7">
    <name type="scientific">Tritonibacter horizontis</name>
    <dbReference type="NCBI Taxonomy" id="1768241"/>
    <lineage>
        <taxon>Bacteria</taxon>
        <taxon>Pseudomonadati</taxon>
        <taxon>Pseudomonadota</taxon>
        <taxon>Alphaproteobacteria</taxon>
        <taxon>Rhodobacterales</taxon>
        <taxon>Paracoccaceae</taxon>
        <taxon>Tritonibacter</taxon>
    </lineage>
</organism>
<proteinExistence type="predicted"/>
<dbReference type="EMBL" id="LPUY01000071">
    <property type="protein sequence ID" value="KUP92723.1"/>
    <property type="molecule type" value="Genomic_DNA"/>
</dbReference>
<keyword evidence="1 4" id="KW-0812">Transmembrane</keyword>
<dbReference type="Gene3D" id="1.20.1250.20">
    <property type="entry name" value="MFS general substrate transporter like domains"/>
    <property type="match status" value="1"/>
</dbReference>
<evidence type="ECO:0000313" key="6">
    <source>
        <dbReference type="EMBL" id="KUP92723.1"/>
    </source>
</evidence>
<dbReference type="PANTHER" id="PTHR11360">
    <property type="entry name" value="MONOCARBOXYLATE TRANSPORTER"/>
    <property type="match status" value="1"/>
</dbReference>
<dbReference type="PANTHER" id="PTHR11360:SF308">
    <property type="entry name" value="BLL3089 PROTEIN"/>
    <property type="match status" value="1"/>
</dbReference>
<evidence type="ECO:0000256" key="2">
    <source>
        <dbReference type="ARBA" id="ARBA00022989"/>
    </source>
</evidence>
<feature type="domain" description="Major facilitator superfamily (MFS) profile" evidence="5">
    <location>
        <begin position="17"/>
        <end position="405"/>
    </location>
</feature>
<accession>A0A132BWG2</accession>
<sequence>MTASPSFQRFLIANARYLSAGAMLTFLSSFGQTFFISIFAGQIRLEFGLSHAQWGGLYMIGTSASALVMVWAGGLTDVFRVRHLGPLILCGLALACVTMAFNQSLWLLPVAIFALRFFGQGMSSHLAVIAMARWFIATRGRALSIATLGFSAGEALLPLSFVALMTVLDWRILWLISAGVCLLGAPVLARLLAQERTPQSTADDSSAVGMDGRHWNRWEALRSPLFWCMVPAILGPAAFNTAFFFHQLHFATTKGWAHLELVALFPLYTAMAVTAMVASGWALDRWGAARLTPFYQWPMVAAFVIFASFGSGLGIGVGLFCLALTTGANATLQNSFWAELYGTRNIGAIKALATAVMVLGSAIGPGLTGLLIDLGIAFDQQGYGIAAYFAFASIVMMLGIAQARKRLLPQAAAAPL</sequence>
<dbReference type="Pfam" id="PF07690">
    <property type="entry name" value="MFS_1"/>
    <property type="match status" value="1"/>
</dbReference>
<dbReference type="InterPro" id="IPR050327">
    <property type="entry name" value="Proton-linked_MCT"/>
</dbReference>
<evidence type="ECO:0000256" key="4">
    <source>
        <dbReference type="SAM" id="Phobius"/>
    </source>
</evidence>
<dbReference type="AlphaFoldDB" id="A0A132BWG2"/>
<dbReference type="InterPro" id="IPR011701">
    <property type="entry name" value="MFS"/>
</dbReference>
<feature type="transmembrane region" description="Helical" evidence="4">
    <location>
        <begin position="257"/>
        <end position="283"/>
    </location>
</feature>
<evidence type="ECO:0000259" key="5">
    <source>
        <dbReference type="PROSITE" id="PS50850"/>
    </source>
</evidence>
<feature type="transmembrane region" description="Helical" evidence="4">
    <location>
        <begin position="172"/>
        <end position="193"/>
    </location>
</feature>
<keyword evidence="2 4" id="KW-1133">Transmembrane helix</keyword>
<protein>
    <submittedName>
        <fullName evidence="6">Major facilitator superfamily protein</fullName>
    </submittedName>
</protein>
<keyword evidence="3 4" id="KW-0472">Membrane</keyword>
<keyword evidence="7" id="KW-1185">Reference proteome</keyword>
<feature type="transmembrane region" description="Helical" evidence="4">
    <location>
        <begin position="84"/>
        <end position="101"/>
    </location>
</feature>
<evidence type="ECO:0000313" key="7">
    <source>
        <dbReference type="Proteomes" id="UP000068382"/>
    </source>
</evidence>
<dbReference type="InterPro" id="IPR036259">
    <property type="entry name" value="MFS_trans_sf"/>
</dbReference>
<feature type="transmembrane region" description="Helical" evidence="4">
    <location>
        <begin position="224"/>
        <end position="245"/>
    </location>
</feature>
<dbReference type="PROSITE" id="PS50850">
    <property type="entry name" value="MFS"/>
    <property type="match status" value="1"/>
</dbReference>
<name>A0A132BWG2_9RHOB</name>
<dbReference type="Proteomes" id="UP000068382">
    <property type="component" value="Unassembled WGS sequence"/>
</dbReference>
<feature type="transmembrane region" description="Helical" evidence="4">
    <location>
        <begin position="383"/>
        <end position="401"/>
    </location>
</feature>
<dbReference type="InterPro" id="IPR020846">
    <property type="entry name" value="MFS_dom"/>
</dbReference>
<dbReference type="OrthoDB" id="1404228at2"/>
<dbReference type="PATRIC" id="fig|1768241.3.peg.2498"/>
<dbReference type="SUPFAM" id="SSF103473">
    <property type="entry name" value="MFS general substrate transporter"/>
    <property type="match status" value="1"/>
</dbReference>
<feature type="transmembrane region" description="Helical" evidence="4">
    <location>
        <begin position="295"/>
        <end position="324"/>
    </location>
</feature>
<feature type="transmembrane region" description="Helical" evidence="4">
    <location>
        <begin position="113"/>
        <end position="136"/>
    </location>
</feature>
<evidence type="ECO:0000256" key="1">
    <source>
        <dbReference type="ARBA" id="ARBA00022692"/>
    </source>
</evidence>
<feature type="transmembrane region" description="Helical" evidence="4">
    <location>
        <begin position="20"/>
        <end position="40"/>
    </location>
</feature>
<comment type="caution">
    <text evidence="6">The sequence shown here is derived from an EMBL/GenBank/DDBJ whole genome shotgun (WGS) entry which is preliminary data.</text>
</comment>
<feature type="transmembrane region" description="Helical" evidence="4">
    <location>
        <begin position="142"/>
        <end position="165"/>
    </location>
</feature>
<feature type="transmembrane region" description="Helical" evidence="4">
    <location>
        <begin position="52"/>
        <end position="72"/>
    </location>
</feature>
<dbReference type="RefSeq" id="WP_068243693.1">
    <property type="nucleotide sequence ID" value="NZ_LPUY01000071.1"/>
</dbReference>